<sequence length="132" mass="14686">MRVEMLMFFLGIFFFGPVAIIYMVVSKVEPVGTTAFLLLAGMCVLVGGYLWILGRRVDKRPEDDPFGEIKEREGQLGEFSPHSWWPFVLGIAVTLVFAGVAIGRWVIVFGVILGIIGLIGQLFEFSRGIHAH</sequence>
<comment type="caution">
    <text evidence="12">The sequence shown here is derived from an EMBL/GenBank/DDBJ whole genome shotgun (WGS) entry which is preliminary data.</text>
</comment>
<dbReference type="EMBL" id="MQVR01000022">
    <property type="protein sequence ID" value="OKL54248.1"/>
    <property type="molecule type" value="Genomic_DNA"/>
</dbReference>
<dbReference type="GO" id="GO:0022900">
    <property type="term" value="P:electron transport chain"/>
    <property type="evidence" value="ECO:0007669"/>
    <property type="project" value="InterPro"/>
</dbReference>
<evidence type="ECO:0000313" key="13">
    <source>
        <dbReference type="Proteomes" id="UP000185628"/>
    </source>
</evidence>
<dbReference type="AlphaFoldDB" id="A0A1Q5Q334"/>
<organism evidence="12 13">
    <name type="scientific">Bowdeniella nasicola</name>
    <dbReference type="NCBI Taxonomy" id="208480"/>
    <lineage>
        <taxon>Bacteria</taxon>
        <taxon>Bacillati</taxon>
        <taxon>Actinomycetota</taxon>
        <taxon>Actinomycetes</taxon>
        <taxon>Actinomycetales</taxon>
        <taxon>Actinomycetaceae</taxon>
        <taxon>Bowdeniella</taxon>
    </lineage>
</organism>
<dbReference type="EC" id="7.1.1.9" evidence="10"/>
<dbReference type="Pfam" id="PF12270">
    <property type="entry name" value="Cyt_c_ox_IV"/>
    <property type="match status" value="1"/>
</dbReference>
<dbReference type="GO" id="GO:0004129">
    <property type="term" value="F:cytochrome-c oxidase activity"/>
    <property type="evidence" value="ECO:0007669"/>
    <property type="project" value="UniProtKB-EC"/>
</dbReference>
<evidence type="ECO:0000256" key="10">
    <source>
        <dbReference type="PIRNR" id="PIRNR017385"/>
    </source>
</evidence>
<comment type="subunit">
    <text evidence="10">Associates with subunits I, II and III to form cytochrome c oxidase.</text>
</comment>
<keyword evidence="4 10" id="KW-1003">Cell membrane</keyword>
<evidence type="ECO:0000256" key="4">
    <source>
        <dbReference type="ARBA" id="ARBA00022475"/>
    </source>
</evidence>
<comment type="catalytic activity">
    <reaction evidence="9 10">
        <text>4 Fe(II)-[cytochrome c] + O2 + 8 H(+)(in) = 4 Fe(III)-[cytochrome c] + 2 H2O + 4 H(+)(out)</text>
        <dbReference type="Rhea" id="RHEA:11436"/>
        <dbReference type="Rhea" id="RHEA-COMP:10350"/>
        <dbReference type="Rhea" id="RHEA-COMP:14399"/>
        <dbReference type="ChEBI" id="CHEBI:15377"/>
        <dbReference type="ChEBI" id="CHEBI:15378"/>
        <dbReference type="ChEBI" id="CHEBI:15379"/>
        <dbReference type="ChEBI" id="CHEBI:29033"/>
        <dbReference type="ChEBI" id="CHEBI:29034"/>
        <dbReference type="EC" id="7.1.1.9"/>
    </reaction>
</comment>
<evidence type="ECO:0000313" key="12">
    <source>
        <dbReference type="EMBL" id="OKL54248.1"/>
    </source>
</evidence>
<evidence type="ECO:0000256" key="1">
    <source>
        <dbReference type="ARBA" id="ARBA00002536"/>
    </source>
</evidence>
<evidence type="ECO:0000256" key="2">
    <source>
        <dbReference type="ARBA" id="ARBA00004651"/>
    </source>
</evidence>
<feature type="transmembrane region" description="Helical" evidence="11">
    <location>
        <begin position="7"/>
        <end position="25"/>
    </location>
</feature>
<comment type="subcellular location">
    <subcellularLocation>
        <location evidence="2">Cell membrane</location>
        <topology evidence="2">Multi-pass membrane protein</topology>
    </subcellularLocation>
</comment>
<comment type="function">
    <text evidence="1 10">Part of cytochrome c oxidase, its function is unknown.</text>
</comment>
<keyword evidence="7 11" id="KW-1133">Transmembrane helix</keyword>
<evidence type="ECO:0000256" key="9">
    <source>
        <dbReference type="ARBA" id="ARBA00047816"/>
    </source>
</evidence>
<keyword evidence="8 10" id="KW-0472">Membrane</keyword>
<feature type="transmembrane region" description="Helical" evidence="11">
    <location>
        <begin position="107"/>
        <end position="125"/>
    </location>
</feature>
<protein>
    <recommendedName>
        <fullName evidence="10">Cytochrome c oxidase polypeptide 4</fullName>
        <ecNumber evidence="10">7.1.1.9</ecNumber>
    </recommendedName>
    <alternativeName>
        <fullName evidence="10">Cytochrome aa3 subunit 4</fullName>
    </alternativeName>
    <alternativeName>
        <fullName evidence="10">Cytochrome c oxidase polypeptide IV</fullName>
    </alternativeName>
</protein>
<evidence type="ECO:0000256" key="6">
    <source>
        <dbReference type="ARBA" id="ARBA00022967"/>
    </source>
</evidence>
<evidence type="ECO:0000256" key="7">
    <source>
        <dbReference type="ARBA" id="ARBA00022989"/>
    </source>
</evidence>
<feature type="transmembrane region" description="Helical" evidence="11">
    <location>
        <begin position="31"/>
        <end position="52"/>
    </location>
</feature>
<evidence type="ECO:0000256" key="11">
    <source>
        <dbReference type="SAM" id="Phobius"/>
    </source>
</evidence>
<evidence type="ECO:0000256" key="3">
    <source>
        <dbReference type="ARBA" id="ARBA00006870"/>
    </source>
</evidence>
<keyword evidence="5 11" id="KW-0812">Transmembrane</keyword>
<reference evidence="13" key="1">
    <citation type="submission" date="2016-12" db="EMBL/GenBank/DDBJ databases">
        <authorList>
            <person name="Meng X."/>
        </authorList>
    </citation>
    <scope>NUCLEOTIDE SEQUENCE [LARGE SCALE GENOMIC DNA]</scope>
    <source>
        <strain evidence="13">DSM 19116</strain>
    </source>
</reference>
<evidence type="ECO:0000256" key="5">
    <source>
        <dbReference type="ARBA" id="ARBA00022692"/>
    </source>
</evidence>
<keyword evidence="13" id="KW-1185">Reference proteome</keyword>
<evidence type="ECO:0000256" key="8">
    <source>
        <dbReference type="ARBA" id="ARBA00023136"/>
    </source>
</evidence>
<dbReference type="OrthoDB" id="5244617at2"/>
<keyword evidence="6 10" id="KW-1278">Translocase</keyword>
<accession>A0A1Q5Q334</accession>
<dbReference type="GO" id="GO:0005886">
    <property type="term" value="C:plasma membrane"/>
    <property type="evidence" value="ECO:0007669"/>
    <property type="project" value="UniProtKB-SubCell"/>
</dbReference>
<gene>
    <name evidence="12" type="ORF">BSZ39_05140</name>
</gene>
<dbReference type="InterPro" id="IPR021050">
    <property type="entry name" value="Cyt_c_oxidase_su4_actinobac"/>
</dbReference>
<dbReference type="Proteomes" id="UP000185628">
    <property type="component" value="Unassembled WGS sequence"/>
</dbReference>
<dbReference type="PIRSF" id="PIRSF017385">
    <property type="entry name" value="CtaF"/>
    <property type="match status" value="1"/>
</dbReference>
<name>A0A1Q5Q334_9ACTO</name>
<dbReference type="STRING" id="208480.SAMN02910418_00368"/>
<comment type="similarity">
    <text evidence="3 10">Belongs to the cytochrome c oxidase bacterial subunit CtaF family.</text>
</comment>
<proteinExistence type="inferred from homology"/>